<evidence type="ECO:0000256" key="6">
    <source>
        <dbReference type="ARBA" id="ARBA00023316"/>
    </source>
</evidence>
<dbReference type="GO" id="GO:0009002">
    <property type="term" value="F:serine-type D-Ala-D-Ala carboxypeptidase activity"/>
    <property type="evidence" value="ECO:0007669"/>
    <property type="project" value="InterPro"/>
</dbReference>
<evidence type="ECO:0000256" key="3">
    <source>
        <dbReference type="ARBA" id="ARBA00022801"/>
    </source>
</evidence>
<evidence type="ECO:0000256" key="7">
    <source>
        <dbReference type="PIRSR" id="PIRSR618044-1"/>
    </source>
</evidence>
<evidence type="ECO:0000256" key="1">
    <source>
        <dbReference type="ARBA" id="ARBA00007164"/>
    </source>
</evidence>
<dbReference type="SUPFAM" id="SSF56601">
    <property type="entry name" value="beta-lactamase/transpeptidase-like"/>
    <property type="match status" value="1"/>
</dbReference>
<evidence type="ECO:0000256" key="5">
    <source>
        <dbReference type="ARBA" id="ARBA00022984"/>
    </source>
</evidence>
<feature type="region of interest" description="Disordered" evidence="10">
    <location>
        <begin position="1"/>
        <end position="21"/>
    </location>
</feature>
<feature type="active site" evidence="7">
    <location>
        <position position="175"/>
    </location>
</feature>
<evidence type="ECO:0000256" key="4">
    <source>
        <dbReference type="ARBA" id="ARBA00022960"/>
    </source>
</evidence>
<dbReference type="AlphaFoldDB" id="A0A8J7WIW9"/>
<evidence type="ECO:0000256" key="2">
    <source>
        <dbReference type="ARBA" id="ARBA00022729"/>
    </source>
</evidence>
<feature type="domain" description="Peptidase S11 D-alanyl-D-alanine carboxypeptidase A N-terminal" evidence="11">
    <location>
        <begin position="98"/>
        <end position="292"/>
    </location>
</feature>
<dbReference type="Gene3D" id="3.40.710.10">
    <property type="entry name" value="DD-peptidase/beta-lactamase superfamily"/>
    <property type="match status" value="1"/>
</dbReference>
<protein>
    <submittedName>
        <fullName evidence="12">D-alanyl-D-alanine carboxypeptidase</fullName>
    </submittedName>
</protein>
<dbReference type="InterPro" id="IPR012338">
    <property type="entry name" value="Beta-lactam/transpept-like"/>
</dbReference>
<keyword evidence="13" id="KW-1185">Reference proteome</keyword>
<evidence type="ECO:0000313" key="13">
    <source>
        <dbReference type="Proteomes" id="UP000677913"/>
    </source>
</evidence>
<evidence type="ECO:0000313" key="12">
    <source>
        <dbReference type="EMBL" id="MBS2963136.1"/>
    </source>
</evidence>
<feature type="active site" description="Acyl-ester intermediate" evidence="7">
    <location>
        <position position="108"/>
    </location>
</feature>
<proteinExistence type="inferred from homology"/>
<dbReference type="GO" id="GO:0009252">
    <property type="term" value="P:peptidoglycan biosynthetic process"/>
    <property type="evidence" value="ECO:0007669"/>
    <property type="project" value="UniProtKB-KW"/>
</dbReference>
<reference evidence="12" key="1">
    <citation type="submission" date="2021-04" db="EMBL/GenBank/DDBJ databases">
        <title>Genome based classification of Actinospica acidithermotolerans sp. nov., an actinobacterium isolated from an Indonesian hot spring.</title>
        <authorList>
            <person name="Kusuma A.B."/>
            <person name="Putra K.E."/>
            <person name="Nafisah S."/>
            <person name="Loh J."/>
            <person name="Nouioui I."/>
            <person name="Goodfellow M."/>
        </authorList>
    </citation>
    <scope>NUCLEOTIDE SEQUENCE</scope>
    <source>
        <strain evidence="12">DSM 45618</strain>
    </source>
</reference>
<keyword evidence="12" id="KW-0645">Protease</keyword>
<keyword evidence="3" id="KW-0378">Hydrolase</keyword>
<keyword evidence="12" id="KW-0121">Carboxypeptidase</keyword>
<evidence type="ECO:0000256" key="9">
    <source>
        <dbReference type="RuleBase" id="RU004016"/>
    </source>
</evidence>
<evidence type="ECO:0000256" key="8">
    <source>
        <dbReference type="PIRSR" id="PIRSR618044-2"/>
    </source>
</evidence>
<evidence type="ECO:0000259" key="11">
    <source>
        <dbReference type="Pfam" id="PF00768"/>
    </source>
</evidence>
<keyword evidence="6" id="KW-0961">Cell wall biogenesis/degradation</keyword>
<feature type="active site" description="Proton acceptor" evidence="7">
    <location>
        <position position="111"/>
    </location>
</feature>
<dbReference type="Proteomes" id="UP000677913">
    <property type="component" value="Unassembled WGS sequence"/>
</dbReference>
<keyword evidence="4" id="KW-0133">Cell shape</keyword>
<gene>
    <name evidence="12" type="ORF">KGA66_08775</name>
</gene>
<comment type="caution">
    <text evidence="12">The sequence shown here is derived from an EMBL/GenBank/DDBJ whole genome shotgun (WGS) entry which is preliminary data.</text>
</comment>
<dbReference type="GO" id="GO:0071555">
    <property type="term" value="P:cell wall organization"/>
    <property type="evidence" value="ECO:0007669"/>
    <property type="project" value="UniProtKB-KW"/>
</dbReference>
<keyword evidence="5" id="KW-0573">Peptidoglycan synthesis</keyword>
<dbReference type="PANTHER" id="PTHR21581">
    <property type="entry name" value="D-ALANYL-D-ALANINE CARBOXYPEPTIDASE"/>
    <property type="match status" value="1"/>
</dbReference>
<feature type="compositionally biased region" description="Basic residues" evidence="10">
    <location>
        <begin position="1"/>
        <end position="10"/>
    </location>
</feature>
<feature type="binding site" evidence="8">
    <location>
        <position position="275"/>
    </location>
    <ligand>
        <name>substrate</name>
    </ligand>
</feature>
<evidence type="ECO:0000256" key="10">
    <source>
        <dbReference type="SAM" id="MobiDB-lite"/>
    </source>
</evidence>
<dbReference type="RefSeq" id="WP_211466544.1">
    <property type="nucleotide sequence ID" value="NZ_JAGSXH010000021.1"/>
</dbReference>
<name>A0A8J7WIW9_9ACTN</name>
<keyword evidence="2" id="KW-0732">Signal</keyword>
<dbReference type="PANTHER" id="PTHR21581:SF33">
    <property type="entry name" value="D-ALANYL-D-ALANINE CARBOXYPEPTIDASE DACB"/>
    <property type="match status" value="1"/>
</dbReference>
<sequence>MGKVGVRRRASGGPSARAVTSRRRRRTRLRFWLVLGLVAAAGGGVGAVFAAPVLAPARVVPEVPDSYLFPGTPPVLPWPASGQAVLAFDGLGQLGASGPVTKAVPIASVAKVLTAYQVLADHPLAPGETGPALTVSREQAASYWGQVAKGESVVPVRAGERITERDALDALLLASADNVAQILARWDAGSVPAFLVRLNRSAAELGITHSTYTDPSGLDAATVSTAPDQLLLAKAAMRIPAFAQLVAQKQAVIPVAGPIRNFNSLLGRDGVVGIKTGSTMAAGGCLMFAADTPAGPGGVTRRLFGVVLGQPGTSTTILPHALAAAGRLVRAAGSVVSAATVLPAGRGVAVVRQAMHADRALAVPADVTVLGWPGLRYSLKVSGPPSAAVLTLRSEAEPDYRVVSRLR</sequence>
<comment type="similarity">
    <text evidence="1 9">Belongs to the peptidase S11 family.</text>
</comment>
<dbReference type="EMBL" id="JAGSXH010000021">
    <property type="protein sequence ID" value="MBS2963136.1"/>
    <property type="molecule type" value="Genomic_DNA"/>
</dbReference>
<accession>A0A8J7WIW9</accession>
<dbReference type="GO" id="GO:0006508">
    <property type="term" value="P:proteolysis"/>
    <property type="evidence" value="ECO:0007669"/>
    <property type="project" value="InterPro"/>
</dbReference>
<dbReference type="PRINTS" id="PR00725">
    <property type="entry name" value="DADACBPTASE1"/>
</dbReference>
<dbReference type="Pfam" id="PF00768">
    <property type="entry name" value="Peptidase_S11"/>
    <property type="match status" value="1"/>
</dbReference>
<dbReference type="GO" id="GO:0008360">
    <property type="term" value="P:regulation of cell shape"/>
    <property type="evidence" value="ECO:0007669"/>
    <property type="project" value="UniProtKB-KW"/>
</dbReference>
<dbReference type="InterPro" id="IPR001967">
    <property type="entry name" value="Peptidase_S11_N"/>
</dbReference>
<organism evidence="12 13">
    <name type="scientific">Actinocrinis puniceicyclus</name>
    <dbReference type="NCBI Taxonomy" id="977794"/>
    <lineage>
        <taxon>Bacteria</taxon>
        <taxon>Bacillati</taxon>
        <taxon>Actinomycetota</taxon>
        <taxon>Actinomycetes</taxon>
        <taxon>Catenulisporales</taxon>
        <taxon>Actinospicaceae</taxon>
        <taxon>Actinocrinis</taxon>
    </lineage>
</organism>
<dbReference type="InterPro" id="IPR018044">
    <property type="entry name" value="Peptidase_S11"/>
</dbReference>